<evidence type="ECO:0000313" key="9">
    <source>
        <dbReference type="Proteomes" id="UP000006310"/>
    </source>
</evidence>
<dbReference type="InterPro" id="IPR052816">
    <property type="entry name" value="Peroxisomal_Membrane_PEX28-32"/>
</dbReference>
<dbReference type="RefSeq" id="XP_022464567.1">
    <property type="nucleotide sequence ID" value="XM_022608031.1"/>
</dbReference>
<keyword evidence="9" id="KW-1185">Reference proteome</keyword>
<dbReference type="AlphaFoldDB" id="J7S7G3"/>
<name>J7S7G3_HUIN7</name>
<dbReference type="PANTHER" id="PTHR28304">
    <property type="entry name" value="PEROXISOMAL MEMBRANE PROTEIN PEX29"/>
    <property type="match status" value="1"/>
</dbReference>
<keyword evidence="3" id="KW-1133">Transmembrane helix</keyword>
<reference evidence="9" key="2">
    <citation type="submission" date="2012-08" db="EMBL/GenBank/DDBJ databases">
        <title>Genome sequence of Kazachstania naganishii.</title>
        <authorList>
            <person name="Gordon J.L."/>
            <person name="Armisen D."/>
            <person name="Proux-Wera E."/>
            <person name="OhEigeartaigh S.S."/>
            <person name="Byrne K.P."/>
            <person name="Wolfe K.H."/>
        </authorList>
    </citation>
    <scope>NUCLEOTIDE SEQUENCE [LARGE SCALE GENOMIC DNA]</scope>
    <source>
        <strain evidence="9">ATCC MYA-139 / BCRC 22969 / CBS 8797 / CCRC 22969 / KCTC 17520 / NBRC 10181 / NCYC 3082</strain>
    </source>
</reference>
<protein>
    <recommendedName>
        <fullName evidence="7">TECPR1-like DysF domain-containing protein</fullName>
    </recommendedName>
</protein>
<evidence type="ECO:0000256" key="4">
    <source>
        <dbReference type="ARBA" id="ARBA00023136"/>
    </source>
</evidence>
<gene>
    <name evidence="8" type="primary">KNAG0E00530</name>
    <name evidence="8" type="ordered locus">KNAG_0E00530</name>
</gene>
<feature type="compositionally biased region" description="Low complexity" evidence="6">
    <location>
        <begin position="58"/>
        <end position="68"/>
    </location>
</feature>
<dbReference type="OMA" id="WRLIFIQ"/>
<dbReference type="PANTHER" id="PTHR28304:SF1">
    <property type="entry name" value="PEROXISOMAL MEMBRANE PROTEIN PEX28"/>
    <property type="match status" value="1"/>
</dbReference>
<organism evidence="8 9">
    <name type="scientific">Huiozyma naganishii (strain ATCC MYA-139 / BCRC 22969 / CBS 8797 / KCTC 17520 / NBRC 10181 / NCYC 3082 / Yp74L-3)</name>
    <name type="common">Yeast</name>
    <name type="synonym">Kazachstania naganishii</name>
    <dbReference type="NCBI Taxonomy" id="1071383"/>
    <lineage>
        <taxon>Eukaryota</taxon>
        <taxon>Fungi</taxon>
        <taxon>Dikarya</taxon>
        <taxon>Ascomycota</taxon>
        <taxon>Saccharomycotina</taxon>
        <taxon>Saccharomycetes</taxon>
        <taxon>Saccharomycetales</taxon>
        <taxon>Saccharomycetaceae</taxon>
        <taxon>Huiozyma</taxon>
    </lineage>
</organism>
<keyword evidence="4" id="KW-0472">Membrane</keyword>
<evidence type="ECO:0000256" key="2">
    <source>
        <dbReference type="ARBA" id="ARBA00022692"/>
    </source>
</evidence>
<comment type="subcellular location">
    <subcellularLocation>
        <location evidence="1">Peroxisome membrane</location>
        <topology evidence="1">Multi-pass membrane protein</topology>
    </subcellularLocation>
</comment>
<dbReference type="eggNOG" id="ENOG502QUW8">
    <property type="taxonomic scope" value="Eukaryota"/>
</dbReference>
<feature type="region of interest" description="Disordered" evidence="6">
    <location>
        <begin position="44"/>
        <end position="76"/>
    </location>
</feature>
<dbReference type="Proteomes" id="UP000006310">
    <property type="component" value="Chromosome 5"/>
</dbReference>
<dbReference type="Pfam" id="PF06398">
    <property type="entry name" value="Pex24p"/>
    <property type="match status" value="1"/>
</dbReference>
<evidence type="ECO:0000256" key="5">
    <source>
        <dbReference type="ARBA" id="ARBA00023140"/>
    </source>
</evidence>
<keyword evidence="2" id="KW-0812">Transmembrane</keyword>
<dbReference type="InterPro" id="IPR010482">
    <property type="entry name" value="TECPR1-like_DysF"/>
</dbReference>
<keyword evidence="5" id="KW-0576">Peroxisome</keyword>
<dbReference type="HOGENOM" id="CLU_034954_0_0_1"/>
<evidence type="ECO:0000256" key="3">
    <source>
        <dbReference type="ARBA" id="ARBA00022989"/>
    </source>
</evidence>
<evidence type="ECO:0000256" key="6">
    <source>
        <dbReference type="SAM" id="MobiDB-lite"/>
    </source>
</evidence>
<evidence type="ECO:0000259" key="7">
    <source>
        <dbReference type="Pfam" id="PF06398"/>
    </source>
</evidence>
<evidence type="ECO:0000256" key="1">
    <source>
        <dbReference type="ARBA" id="ARBA00004585"/>
    </source>
</evidence>
<accession>J7S7G3</accession>
<reference evidence="8 9" key="1">
    <citation type="journal article" date="2011" name="Proc. Natl. Acad. Sci. U.S.A.">
        <title>Evolutionary erosion of yeast sex chromosomes by mating-type switching accidents.</title>
        <authorList>
            <person name="Gordon J.L."/>
            <person name="Armisen D."/>
            <person name="Proux-Wera E."/>
            <person name="Oheigeartaigh S.S."/>
            <person name="Byrne K.P."/>
            <person name="Wolfe K.H."/>
        </authorList>
    </citation>
    <scope>NUCLEOTIDE SEQUENCE [LARGE SCALE GENOMIC DNA]</scope>
    <source>
        <strain evidence="9">ATCC MYA-139 / BCRC 22969 / CBS 8797 / CCRC 22969 / KCTC 17520 / NBRC 10181 / NCYC 3082</strain>
    </source>
</reference>
<dbReference type="OrthoDB" id="74314at2759"/>
<dbReference type="EMBL" id="HE978318">
    <property type="protein sequence ID" value="CCK70321.1"/>
    <property type="molecule type" value="Genomic_DNA"/>
</dbReference>
<dbReference type="KEGG" id="kng:KNAG_0E00530"/>
<evidence type="ECO:0000313" key="8">
    <source>
        <dbReference type="EMBL" id="CCK70321.1"/>
    </source>
</evidence>
<dbReference type="GO" id="GO:0007031">
    <property type="term" value="P:peroxisome organization"/>
    <property type="evidence" value="ECO:0007669"/>
    <property type="project" value="EnsemblFungi"/>
</dbReference>
<sequence length="470" mass="52829">MPSQWRQYVLRGSERLIAETTRDELVRHVAGSLVDVSVKQWASGWGRTSGDQEDQQGDHQGPGQDPDGSAGPASSTAPPLLDILLDRLIARMVPRELPEREKLVESVSPGGPDSPAISASVLASNMKRMGKQMEHLFAAQDRLVRVLTWRNETGTLVLLLALTVFCYNPMYLVLLPLLALLFGVVVPAYRERHPRELHVVPSRAQGRTLGKSLLKRVARASCGSAVHRKTVEEALLEDNANLQLLVNLRDFQNMGTTTLRLTDAINHFLTVTCAFHDERRTTLFFAGGITSYIILQLASKYVNWSLLVSAALWTLMLATHPRVRPRLHNAMKRIHHHPSQTNTEGSPGAGLHDVVVDDQPVTGHVEIFAIYREALVPGSYKFFLWSPNVFDPQDECRRAQQAPPGVRELEDVLPPDGWTFDANSTWVLDRDVARWSSEKSLQLQLDDEAFLRDTVFKRQRFTRRVIRLVE</sequence>
<proteinExistence type="predicted"/>
<dbReference type="GeneID" id="34526021"/>
<dbReference type="GO" id="GO:0005778">
    <property type="term" value="C:peroxisomal membrane"/>
    <property type="evidence" value="ECO:0007669"/>
    <property type="project" value="UniProtKB-SubCell"/>
</dbReference>
<dbReference type="STRING" id="1071383.J7S7G3"/>
<feature type="domain" description="TECPR1-like DysF" evidence="7">
    <location>
        <begin position="117"/>
        <end position="439"/>
    </location>
</feature>